<evidence type="ECO:0000313" key="3">
    <source>
        <dbReference type="Proteomes" id="UP001597467"/>
    </source>
</evidence>
<dbReference type="Gene3D" id="3.40.30.10">
    <property type="entry name" value="Glutaredoxin"/>
    <property type="match status" value="1"/>
</dbReference>
<sequence>MNCRILLIVFVLFLSCKNENKSQEVTTSIEKEDVLKEKPTVEAYDFNAFEKFLNRKDDKIYVVNFWATWCAPCIKELPYFEAINKNFKSENVEVLLVSLDFPKQYQTKLIPFIKKHQLQSKVVALNDPDSNAWIPKVSEEWSGAIPATVIYNKDKRMFYEQSFNYNQLETEIEKFIN</sequence>
<keyword evidence="3" id="KW-1185">Reference proteome</keyword>
<dbReference type="Proteomes" id="UP001597467">
    <property type="component" value="Unassembled WGS sequence"/>
</dbReference>
<dbReference type="Pfam" id="PF00578">
    <property type="entry name" value="AhpC-TSA"/>
    <property type="match status" value="1"/>
</dbReference>
<dbReference type="EMBL" id="JBHULM010000011">
    <property type="protein sequence ID" value="MFD2542186.1"/>
    <property type="molecule type" value="Genomic_DNA"/>
</dbReference>
<evidence type="ECO:0000259" key="1">
    <source>
        <dbReference type="PROSITE" id="PS51352"/>
    </source>
</evidence>
<organism evidence="2 3">
    <name type="scientific">Lacinutrix gracilariae</name>
    <dbReference type="NCBI Taxonomy" id="1747198"/>
    <lineage>
        <taxon>Bacteria</taxon>
        <taxon>Pseudomonadati</taxon>
        <taxon>Bacteroidota</taxon>
        <taxon>Flavobacteriia</taxon>
        <taxon>Flavobacteriales</taxon>
        <taxon>Flavobacteriaceae</taxon>
        <taxon>Lacinutrix</taxon>
    </lineage>
</organism>
<accession>A0ABW5JZL4</accession>
<dbReference type="InterPro" id="IPR036249">
    <property type="entry name" value="Thioredoxin-like_sf"/>
</dbReference>
<dbReference type="PANTHER" id="PTHR42852">
    <property type="entry name" value="THIOL:DISULFIDE INTERCHANGE PROTEIN DSBE"/>
    <property type="match status" value="1"/>
</dbReference>
<dbReference type="PANTHER" id="PTHR42852:SF17">
    <property type="entry name" value="THIOREDOXIN-LIKE PROTEIN HI_1115"/>
    <property type="match status" value="1"/>
</dbReference>
<evidence type="ECO:0000313" key="2">
    <source>
        <dbReference type="EMBL" id="MFD2542186.1"/>
    </source>
</evidence>
<dbReference type="InterPro" id="IPR050553">
    <property type="entry name" value="Thioredoxin_ResA/DsbE_sf"/>
</dbReference>
<proteinExistence type="predicted"/>
<gene>
    <name evidence="2" type="ORF">ACFSSB_07645</name>
</gene>
<dbReference type="PROSITE" id="PS51352">
    <property type="entry name" value="THIOREDOXIN_2"/>
    <property type="match status" value="1"/>
</dbReference>
<feature type="domain" description="Thioredoxin" evidence="1">
    <location>
        <begin position="32"/>
        <end position="177"/>
    </location>
</feature>
<name>A0ABW5JZL4_9FLAO</name>
<dbReference type="PROSITE" id="PS51257">
    <property type="entry name" value="PROKAR_LIPOPROTEIN"/>
    <property type="match status" value="1"/>
</dbReference>
<dbReference type="InterPro" id="IPR000866">
    <property type="entry name" value="AhpC/TSA"/>
</dbReference>
<reference evidence="3" key="1">
    <citation type="journal article" date="2019" name="Int. J. Syst. Evol. Microbiol.">
        <title>The Global Catalogue of Microorganisms (GCM) 10K type strain sequencing project: providing services to taxonomists for standard genome sequencing and annotation.</title>
        <authorList>
            <consortium name="The Broad Institute Genomics Platform"/>
            <consortium name="The Broad Institute Genome Sequencing Center for Infectious Disease"/>
            <person name="Wu L."/>
            <person name="Ma J."/>
        </authorList>
    </citation>
    <scope>NUCLEOTIDE SEQUENCE [LARGE SCALE GENOMIC DNA]</scope>
    <source>
        <strain evidence="3">KCTC 42808</strain>
    </source>
</reference>
<dbReference type="RefSeq" id="WP_379902765.1">
    <property type="nucleotide sequence ID" value="NZ_JBHULM010000011.1"/>
</dbReference>
<dbReference type="SUPFAM" id="SSF52833">
    <property type="entry name" value="Thioredoxin-like"/>
    <property type="match status" value="1"/>
</dbReference>
<dbReference type="InterPro" id="IPR013766">
    <property type="entry name" value="Thioredoxin_domain"/>
</dbReference>
<comment type="caution">
    <text evidence="2">The sequence shown here is derived from an EMBL/GenBank/DDBJ whole genome shotgun (WGS) entry which is preliminary data.</text>
</comment>
<protein>
    <submittedName>
        <fullName evidence="2">Redoxin domain-containing protein</fullName>
    </submittedName>
</protein>
<dbReference type="CDD" id="cd02966">
    <property type="entry name" value="TlpA_like_family"/>
    <property type="match status" value="1"/>
</dbReference>